<organism evidence="1">
    <name type="scientific">Mesocestoides corti</name>
    <name type="common">Flatworm</name>
    <dbReference type="NCBI Taxonomy" id="53468"/>
    <lineage>
        <taxon>Eukaryota</taxon>
        <taxon>Metazoa</taxon>
        <taxon>Spiralia</taxon>
        <taxon>Lophotrochozoa</taxon>
        <taxon>Platyhelminthes</taxon>
        <taxon>Cestoda</taxon>
        <taxon>Eucestoda</taxon>
        <taxon>Cyclophyllidea</taxon>
        <taxon>Mesocestoididae</taxon>
        <taxon>Mesocestoides</taxon>
    </lineage>
</organism>
<dbReference type="AlphaFoldDB" id="A0A5K3F0U0"/>
<sequence length="104" mass="11395">MTLEGLTLRELASARCKGHWHGCKAAAASFLCTSLTIIFRNIIIVCTCRESCWFTLANPITPASDTGSPFHSTAPAARIRNSPSFARTFISDYHHTEVSMLAHV</sequence>
<protein>
    <submittedName>
        <fullName evidence="1">Uncharacterized protein</fullName>
    </submittedName>
</protein>
<reference evidence="1" key="1">
    <citation type="submission" date="2019-11" db="UniProtKB">
        <authorList>
            <consortium name="WormBaseParasite"/>
        </authorList>
    </citation>
    <scope>IDENTIFICATION</scope>
</reference>
<accession>A0A5K3F0U0</accession>
<name>A0A5K3F0U0_MESCO</name>
<dbReference type="WBParaSite" id="MCU_004030-RA">
    <property type="protein sequence ID" value="MCU_004030-RA"/>
    <property type="gene ID" value="MCU_004030"/>
</dbReference>
<proteinExistence type="predicted"/>
<evidence type="ECO:0000313" key="1">
    <source>
        <dbReference type="WBParaSite" id="MCU_004030-RA"/>
    </source>
</evidence>